<organism evidence="7 8">
    <name type="scientific">Glarea lozoyensis (strain ATCC 20868 / MF5171)</name>
    <dbReference type="NCBI Taxonomy" id="1116229"/>
    <lineage>
        <taxon>Eukaryota</taxon>
        <taxon>Fungi</taxon>
        <taxon>Dikarya</taxon>
        <taxon>Ascomycota</taxon>
        <taxon>Pezizomycotina</taxon>
        <taxon>Leotiomycetes</taxon>
        <taxon>Helotiales</taxon>
        <taxon>Helotiaceae</taxon>
        <taxon>Glarea</taxon>
    </lineage>
</organism>
<evidence type="ECO:0000256" key="4">
    <source>
        <dbReference type="ARBA" id="ARBA00023242"/>
    </source>
</evidence>
<dbReference type="InterPro" id="IPR007219">
    <property type="entry name" value="XnlR_reg_dom"/>
</dbReference>
<dbReference type="PANTHER" id="PTHR47840">
    <property type="entry name" value="ZN(II)2CYS6 TRANSCRIPTION FACTOR (EUROFUNG)-RELATED"/>
    <property type="match status" value="1"/>
</dbReference>
<dbReference type="RefSeq" id="XP_008086452.1">
    <property type="nucleotide sequence ID" value="XM_008088261.1"/>
</dbReference>
<dbReference type="GeneID" id="19462232"/>
<dbReference type="PROSITE" id="PS00463">
    <property type="entry name" value="ZN2_CY6_FUNGAL_1"/>
    <property type="match status" value="1"/>
</dbReference>
<gene>
    <name evidence="7" type="ORF">GLAREA_03177</name>
</gene>
<keyword evidence="3" id="KW-0804">Transcription</keyword>
<dbReference type="CDD" id="cd12148">
    <property type="entry name" value="fungal_TF_MHR"/>
    <property type="match status" value="1"/>
</dbReference>
<dbReference type="Proteomes" id="UP000016922">
    <property type="component" value="Unassembled WGS sequence"/>
</dbReference>
<keyword evidence="1" id="KW-0479">Metal-binding</keyword>
<sequence length="721" mass="80733">MSVAEGRERQDSGEPPRKRVRKGTRSCWECKRRKVKCQLSSEDVPVCSGCLARGTTCLSQEYPEEREPSNNAQVGERLGRVEHLLETLLKKISAYEEDTKAEKDMMTPQSMLNGDVLTPHPSNAPTSIQEATPYMSLFDNPVLGHREPVAPSQVSTPRSQQCSTKPSGCSKISRVERIRQTLVDLLPSQHDADLISKSTSCYMIVHAMSRHNADTFLEASISETTKAMSSTFNMAEVAKKSPSAIARSLMYLVICLQQLDPDLDKSRLHLLPTIESRMERWMSTIQALVTSDDELITTMEGLECLTLQGVYHMNCGSLRRSWLASRRALSTAQLMGIHRTNTDIPGGREFWHQIVQIDRYLALILGLPAGSKFDDFGPDEVFSNPSVNKDKLFMRKLCHLSTYIIDRNQSQQPVAYASTQEIDDKLDSLAKEMPESWWEIPLFRPVINGYQTEQGVADFDRIVMQIWYFQLGVLAHLPFMLRAATERRYEYSKFSCLKAAREMIYRYLSMTADVQRAICCKVMDFAALTSTVTLLLGILQVVQGAETPEANAQKESDRRLVKAVLKQLENATDGGRDVISTQSVTVIKSLVAMDSPNAPKESGNLRLTIPYFGTISIVRPKTDTSPKPDRRIKLPAIVTGSSDVSFASTPASQSGDWNAMAYSTPPEDLQQQMISFTSSHFAPGQHDLTGIHPFTEWNLSEADTQYFDTLLSTDVNGNWII</sequence>
<dbReference type="OrthoDB" id="5392779at2759"/>
<feature type="domain" description="Zn(2)-C6 fungal-type" evidence="6">
    <location>
        <begin position="26"/>
        <end position="57"/>
    </location>
</feature>
<dbReference type="Pfam" id="PF00172">
    <property type="entry name" value="Zn_clus"/>
    <property type="match status" value="1"/>
</dbReference>
<dbReference type="InterPro" id="IPR001138">
    <property type="entry name" value="Zn2Cys6_DnaBD"/>
</dbReference>
<feature type="compositionally biased region" description="Polar residues" evidence="5">
    <location>
        <begin position="152"/>
        <end position="167"/>
    </location>
</feature>
<accession>S3CL92</accession>
<evidence type="ECO:0000256" key="1">
    <source>
        <dbReference type="ARBA" id="ARBA00022723"/>
    </source>
</evidence>
<keyword evidence="2" id="KW-0805">Transcription regulation</keyword>
<feature type="region of interest" description="Disordered" evidence="5">
    <location>
        <begin position="1"/>
        <end position="25"/>
    </location>
</feature>
<dbReference type="SUPFAM" id="SSF57701">
    <property type="entry name" value="Zn2/Cys6 DNA-binding domain"/>
    <property type="match status" value="1"/>
</dbReference>
<evidence type="ECO:0000256" key="5">
    <source>
        <dbReference type="SAM" id="MobiDB-lite"/>
    </source>
</evidence>
<dbReference type="EMBL" id="KE145370">
    <property type="protein sequence ID" value="EPE27262.1"/>
    <property type="molecule type" value="Genomic_DNA"/>
</dbReference>
<evidence type="ECO:0000313" key="8">
    <source>
        <dbReference type="Proteomes" id="UP000016922"/>
    </source>
</evidence>
<dbReference type="AlphaFoldDB" id="S3CL92"/>
<dbReference type="InterPro" id="IPR036864">
    <property type="entry name" value="Zn2-C6_fun-type_DNA-bd_sf"/>
</dbReference>
<dbReference type="HOGENOM" id="CLU_004804_2_3_1"/>
<dbReference type="GO" id="GO:0006351">
    <property type="term" value="P:DNA-templated transcription"/>
    <property type="evidence" value="ECO:0007669"/>
    <property type="project" value="InterPro"/>
</dbReference>
<dbReference type="eggNOG" id="ENOG502SJ8Q">
    <property type="taxonomic scope" value="Eukaryota"/>
</dbReference>
<protein>
    <submittedName>
        <fullName evidence="7">Zn2/Cys6 DNA-binding protein</fullName>
    </submittedName>
</protein>
<evidence type="ECO:0000313" key="7">
    <source>
        <dbReference type="EMBL" id="EPE27262.1"/>
    </source>
</evidence>
<dbReference type="SMART" id="SM00066">
    <property type="entry name" value="GAL4"/>
    <property type="match status" value="1"/>
</dbReference>
<dbReference type="Gene3D" id="4.10.240.10">
    <property type="entry name" value="Zn(2)-C6 fungal-type DNA-binding domain"/>
    <property type="match status" value="1"/>
</dbReference>
<dbReference type="PANTHER" id="PTHR47840:SF1">
    <property type="entry name" value="ZN(II)2CYS6 TRANSCRIPTION FACTOR (EUROFUNG)"/>
    <property type="match status" value="1"/>
</dbReference>
<dbReference type="PROSITE" id="PS50048">
    <property type="entry name" value="ZN2_CY6_FUNGAL_2"/>
    <property type="match status" value="1"/>
</dbReference>
<proteinExistence type="predicted"/>
<name>S3CL92_GLAL2</name>
<dbReference type="STRING" id="1116229.S3CL92"/>
<dbReference type="SMART" id="SM00906">
    <property type="entry name" value="Fungal_trans"/>
    <property type="match status" value="1"/>
</dbReference>
<keyword evidence="7" id="KW-0238">DNA-binding</keyword>
<dbReference type="CDD" id="cd00067">
    <property type="entry name" value="GAL4"/>
    <property type="match status" value="1"/>
</dbReference>
<evidence type="ECO:0000259" key="6">
    <source>
        <dbReference type="PROSITE" id="PS50048"/>
    </source>
</evidence>
<dbReference type="GO" id="GO:0003677">
    <property type="term" value="F:DNA binding"/>
    <property type="evidence" value="ECO:0007669"/>
    <property type="project" value="UniProtKB-KW"/>
</dbReference>
<feature type="region of interest" description="Disordered" evidence="5">
    <location>
        <begin position="149"/>
        <end position="168"/>
    </location>
</feature>
<feature type="compositionally biased region" description="Basic and acidic residues" evidence="5">
    <location>
        <begin position="1"/>
        <end position="17"/>
    </location>
</feature>
<evidence type="ECO:0000256" key="2">
    <source>
        <dbReference type="ARBA" id="ARBA00023015"/>
    </source>
</evidence>
<dbReference type="KEGG" id="glz:GLAREA_03177"/>
<dbReference type="GO" id="GO:0008270">
    <property type="term" value="F:zinc ion binding"/>
    <property type="evidence" value="ECO:0007669"/>
    <property type="project" value="InterPro"/>
</dbReference>
<dbReference type="OMA" id="MRWFALR"/>
<evidence type="ECO:0000256" key="3">
    <source>
        <dbReference type="ARBA" id="ARBA00023163"/>
    </source>
</evidence>
<keyword evidence="4" id="KW-0539">Nucleus</keyword>
<dbReference type="GO" id="GO:0000981">
    <property type="term" value="F:DNA-binding transcription factor activity, RNA polymerase II-specific"/>
    <property type="evidence" value="ECO:0007669"/>
    <property type="project" value="InterPro"/>
</dbReference>
<reference evidence="7 8" key="1">
    <citation type="journal article" date="2013" name="BMC Genomics">
        <title>Genomics-driven discovery of the pneumocandin biosynthetic gene cluster in the fungus Glarea lozoyensis.</title>
        <authorList>
            <person name="Chen L."/>
            <person name="Yue Q."/>
            <person name="Zhang X."/>
            <person name="Xiang M."/>
            <person name="Wang C."/>
            <person name="Li S."/>
            <person name="Che Y."/>
            <person name="Ortiz-Lopez F.J."/>
            <person name="Bills G.F."/>
            <person name="Liu X."/>
            <person name="An Z."/>
        </authorList>
    </citation>
    <scope>NUCLEOTIDE SEQUENCE [LARGE SCALE GENOMIC DNA]</scope>
    <source>
        <strain evidence="8">ATCC 20868 / MF5171</strain>
    </source>
</reference>
<keyword evidence="8" id="KW-1185">Reference proteome</keyword>